<dbReference type="PANTHER" id="PTHR10655">
    <property type="entry name" value="LYSOPHOSPHOLIPASE-RELATED"/>
    <property type="match status" value="1"/>
</dbReference>
<dbReference type="InterPro" id="IPR003140">
    <property type="entry name" value="PLipase/COase/thioEstase"/>
</dbReference>
<sequence length="219" mass="23836">MTAVISWLGRPQPDDPTVPTLVLLHGHGSHEQDLIQLVPAMQMFLPDVHAKVLAVRGSFPALGRPRGYSWFPGSVREQPPAESVALAVDAVAGVVRQHTGRAVVLGFSQGMCMAVTLLRRHPELVRAVVGLSGFVYDDWQPGDAELSVRVRAGAGVPAFFGYDPADPIVPIRATDHARRYLHEHTELEEHRYPGIGHGVGLPEITDVARFLTRFLHAGS</sequence>
<dbReference type="Pfam" id="PF02230">
    <property type="entry name" value="Abhydrolase_2"/>
    <property type="match status" value="1"/>
</dbReference>
<evidence type="ECO:0000256" key="1">
    <source>
        <dbReference type="ARBA" id="ARBA00006499"/>
    </source>
</evidence>
<feature type="domain" description="Phospholipase/carboxylesterase/thioesterase" evidence="3">
    <location>
        <begin position="13"/>
        <end position="212"/>
    </location>
</feature>
<dbReference type="SUPFAM" id="SSF53474">
    <property type="entry name" value="alpha/beta-Hydrolases"/>
    <property type="match status" value="1"/>
</dbReference>
<dbReference type="PANTHER" id="PTHR10655:SF17">
    <property type="entry name" value="LYSOPHOSPHOLIPASE-LIKE PROTEIN 1"/>
    <property type="match status" value="1"/>
</dbReference>
<dbReference type="Gene3D" id="3.40.50.1820">
    <property type="entry name" value="alpha/beta hydrolase"/>
    <property type="match status" value="1"/>
</dbReference>
<evidence type="ECO:0000313" key="4">
    <source>
        <dbReference type="EMBL" id="MBM9466659.1"/>
    </source>
</evidence>
<evidence type="ECO:0000259" key="3">
    <source>
        <dbReference type="Pfam" id="PF02230"/>
    </source>
</evidence>
<proteinExistence type="inferred from homology"/>
<gene>
    <name evidence="4" type="ORF">JL106_05105</name>
</gene>
<evidence type="ECO:0000256" key="2">
    <source>
        <dbReference type="ARBA" id="ARBA00022801"/>
    </source>
</evidence>
<dbReference type="GO" id="GO:0016787">
    <property type="term" value="F:hydrolase activity"/>
    <property type="evidence" value="ECO:0007669"/>
    <property type="project" value="UniProtKB-KW"/>
</dbReference>
<accession>A0A939C121</accession>
<comment type="similarity">
    <text evidence="1">Belongs to the AB hydrolase superfamily. AB hydrolase 2 family.</text>
</comment>
<keyword evidence="5" id="KW-1185">Reference proteome</keyword>
<name>A0A939C121_9ACTN</name>
<dbReference type="InterPro" id="IPR050565">
    <property type="entry name" value="LYPA1-2/EST-like"/>
</dbReference>
<keyword evidence="2 4" id="KW-0378">Hydrolase</keyword>
<evidence type="ECO:0000313" key="5">
    <source>
        <dbReference type="Proteomes" id="UP000663792"/>
    </source>
</evidence>
<reference evidence="4" key="1">
    <citation type="submission" date="2021-01" db="EMBL/GenBank/DDBJ databases">
        <title>YIM 132084 draft genome.</title>
        <authorList>
            <person name="An D."/>
        </authorList>
    </citation>
    <scope>NUCLEOTIDE SEQUENCE</scope>
    <source>
        <strain evidence="4">YIM 132084</strain>
    </source>
</reference>
<dbReference type="InterPro" id="IPR029058">
    <property type="entry name" value="AB_hydrolase_fold"/>
</dbReference>
<dbReference type="AlphaFoldDB" id="A0A939C121"/>
<dbReference type="EMBL" id="JAERWK010000007">
    <property type="protein sequence ID" value="MBM9466659.1"/>
    <property type="molecule type" value="Genomic_DNA"/>
</dbReference>
<protein>
    <submittedName>
        <fullName evidence="4">Dienelactone hydrolase family protein</fullName>
    </submittedName>
</protein>
<comment type="caution">
    <text evidence="4">The sequence shown here is derived from an EMBL/GenBank/DDBJ whole genome shotgun (WGS) entry which is preliminary data.</text>
</comment>
<dbReference type="Proteomes" id="UP000663792">
    <property type="component" value="Unassembled WGS sequence"/>
</dbReference>
<dbReference type="RefSeq" id="WP_205259623.1">
    <property type="nucleotide sequence ID" value="NZ_JAERWK010000007.1"/>
</dbReference>
<organism evidence="4 5">
    <name type="scientific">Nakamurella leprariae</name>
    <dbReference type="NCBI Taxonomy" id="2803911"/>
    <lineage>
        <taxon>Bacteria</taxon>
        <taxon>Bacillati</taxon>
        <taxon>Actinomycetota</taxon>
        <taxon>Actinomycetes</taxon>
        <taxon>Nakamurellales</taxon>
        <taxon>Nakamurellaceae</taxon>
        <taxon>Nakamurella</taxon>
    </lineage>
</organism>